<dbReference type="EMBL" id="JABVXQ010000003">
    <property type="protein sequence ID" value="KAF6119849.1"/>
    <property type="molecule type" value="Genomic_DNA"/>
</dbReference>
<evidence type="ECO:0000313" key="2">
    <source>
        <dbReference type="Proteomes" id="UP000664940"/>
    </source>
</evidence>
<reference evidence="1 2" key="1">
    <citation type="journal article" date="2020" name="Nature">
        <title>Six reference-quality genomes reveal evolution of bat adaptations.</title>
        <authorList>
            <person name="Jebb D."/>
            <person name="Huang Z."/>
            <person name="Pippel M."/>
            <person name="Hughes G.M."/>
            <person name="Lavrichenko K."/>
            <person name="Devanna P."/>
            <person name="Winkler S."/>
            <person name="Jermiin L.S."/>
            <person name="Skirmuntt E.C."/>
            <person name="Katzourakis A."/>
            <person name="Burkitt-Gray L."/>
            <person name="Ray D.A."/>
            <person name="Sullivan K.A.M."/>
            <person name="Roscito J.G."/>
            <person name="Kirilenko B.M."/>
            <person name="Davalos L.M."/>
            <person name="Corthals A.P."/>
            <person name="Power M.L."/>
            <person name="Jones G."/>
            <person name="Ransome R.D."/>
            <person name="Dechmann D.K.N."/>
            <person name="Locatelli A.G."/>
            <person name="Puechmaille S.J."/>
            <person name="Fedrigo O."/>
            <person name="Jarvis E.D."/>
            <person name="Hiller M."/>
            <person name="Vernes S.C."/>
            <person name="Myers E.W."/>
            <person name="Teeling E.C."/>
        </authorList>
    </citation>
    <scope>NUCLEOTIDE SEQUENCE [LARGE SCALE GENOMIC DNA]</scope>
    <source>
        <strain evidence="1">Bat1K_MPI-CBG_1</strain>
    </source>
</reference>
<proteinExistence type="predicted"/>
<organism evidence="1 2">
    <name type="scientific">Phyllostomus discolor</name>
    <name type="common">pale spear-nosed bat</name>
    <dbReference type="NCBI Taxonomy" id="89673"/>
    <lineage>
        <taxon>Eukaryota</taxon>
        <taxon>Metazoa</taxon>
        <taxon>Chordata</taxon>
        <taxon>Craniata</taxon>
        <taxon>Vertebrata</taxon>
        <taxon>Euteleostomi</taxon>
        <taxon>Mammalia</taxon>
        <taxon>Eutheria</taxon>
        <taxon>Laurasiatheria</taxon>
        <taxon>Chiroptera</taxon>
        <taxon>Yangochiroptera</taxon>
        <taxon>Phyllostomidae</taxon>
        <taxon>Phyllostominae</taxon>
        <taxon>Phyllostomus</taxon>
    </lineage>
</organism>
<gene>
    <name evidence="1" type="ORF">HJG60_010235</name>
</gene>
<evidence type="ECO:0000313" key="1">
    <source>
        <dbReference type="EMBL" id="KAF6119849.1"/>
    </source>
</evidence>
<dbReference type="Proteomes" id="UP000664940">
    <property type="component" value="Unassembled WGS sequence"/>
</dbReference>
<protein>
    <submittedName>
        <fullName evidence="1">Uncharacterized protein</fullName>
    </submittedName>
</protein>
<comment type="caution">
    <text evidence="1">The sequence shown here is derived from an EMBL/GenBank/DDBJ whole genome shotgun (WGS) entry which is preliminary data.</text>
</comment>
<sequence>MRPSSPLPILLQDPPDFPVWPSVSLPFPALKPQLLALPAPSPANQTFIVLPHVECPANCQSQRAHQTSSARSCTQASVPKRMMIASSVSPFQSLVVPGKNPNGWGGRDLSTVITGREVGSASEKAPVMH</sequence>
<accession>A0A834AZP4</accession>
<name>A0A834AZP4_9CHIR</name>
<dbReference type="AlphaFoldDB" id="A0A834AZP4"/>